<dbReference type="Proteomes" id="UP000003085">
    <property type="component" value="Unassembled WGS sequence"/>
</dbReference>
<reference evidence="3" key="1">
    <citation type="submission" date="2010-03" db="EMBL/GenBank/DDBJ databases">
        <title>Complete sequence of Mobiluncus curtisii ATCC 43063.</title>
        <authorList>
            <person name="Muzny D."/>
            <person name="Qin X."/>
            <person name="Deng J."/>
            <person name="Jiang H."/>
            <person name="Liu Y."/>
            <person name="Qu J."/>
            <person name="Song X.-Z."/>
            <person name="Zhang L."/>
            <person name="Thornton R."/>
            <person name="Coyle M."/>
            <person name="Francisco L."/>
            <person name="Jackson L."/>
            <person name="Javaid M."/>
            <person name="Korchina V."/>
            <person name="Kovar C."/>
            <person name="Mata R."/>
            <person name="Mathew T."/>
            <person name="Ngo R."/>
            <person name="Nguyen L."/>
            <person name="Nguyen N."/>
            <person name="Okwuonu G."/>
            <person name="Ongeri F."/>
            <person name="Pham C."/>
            <person name="Simmons D."/>
            <person name="Wilczek-Boney K."/>
            <person name="Hale W."/>
            <person name="Jakkamsetti A."/>
            <person name="Pham P."/>
            <person name="Ruth R."/>
            <person name="San Lucas F."/>
            <person name="Warren J."/>
            <person name="Zhang J."/>
            <person name="Zhao Z."/>
            <person name="Zhou C."/>
            <person name="Zhu D."/>
            <person name="Lee S."/>
            <person name="Bess C."/>
            <person name="Blankenburg K."/>
            <person name="Forbes L."/>
            <person name="Fu Q."/>
            <person name="Gubbala S."/>
            <person name="Hirani K."/>
            <person name="Jayaseelan J.C."/>
            <person name="Lara F."/>
            <person name="Munidasa M."/>
            <person name="Palculict T."/>
            <person name="Patil S."/>
            <person name="Pu L.-L."/>
            <person name="Saada N."/>
            <person name="Tang L."/>
            <person name="Weissenberger G."/>
            <person name="Zhu Y."/>
            <person name="Hemphill L."/>
            <person name="Shang Y."/>
            <person name="Youmans B."/>
            <person name="Ayvaz T."/>
            <person name="Ross M."/>
            <person name="Santibanez J."/>
            <person name="Aqrawi P."/>
            <person name="Gross S."/>
            <person name="Joshi V."/>
            <person name="Fowler G."/>
            <person name="Nazareth L."/>
            <person name="Reid J."/>
            <person name="Worley K."/>
            <person name="Petrosino J."/>
            <person name="Highlander S."/>
            <person name="Gibbs R."/>
            <person name="Gibbs R."/>
        </authorList>
    </citation>
    <scope>NUCLEOTIDE SEQUENCE [LARGE SCALE GENOMIC DNA]</scope>
    <source>
        <strain evidence="3">ATCC 19194</strain>
    </source>
</reference>
<evidence type="ECO:0000313" key="3">
    <source>
        <dbReference type="Proteomes" id="UP000003085"/>
    </source>
</evidence>
<dbReference type="HOGENOM" id="CLU_191946_0_0_6"/>
<accession>D4XNS1</accession>
<evidence type="ECO:0008006" key="4">
    <source>
        <dbReference type="Google" id="ProtNLM"/>
    </source>
</evidence>
<organism evidence="2 3">
    <name type="scientific">Acinetobacter haemolyticus ATCC 19194</name>
    <dbReference type="NCBI Taxonomy" id="707232"/>
    <lineage>
        <taxon>Bacteria</taxon>
        <taxon>Pseudomonadati</taxon>
        <taxon>Pseudomonadota</taxon>
        <taxon>Gammaproteobacteria</taxon>
        <taxon>Moraxellales</taxon>
        <taxon>Moraxellaceae</taxon>
        <taxon>Acinetobacter</taxon>
    </lineage>
</organism>
<feature type="chain" id="PRO_5003067561" description="Lipoprotein" evidence="1">
    <location>
        <begin position="47"/>
        <end position="85"/>
    </location>
</feature>
<feature type="signal peptide" evidence="1">
    <location>
        <begin position="1"/>
        <end position="46"/>
    </location>
</feature>
<dbReference type="AlphaFoldDB" id="D4XNS1"/>
<name>D4XNS1_ACIHA</name>
<evidence type="ECO:0000256" key="1">
    <source>
        <dbReference type="SAM" id="SignalP"/>
    </source>
</evidence>
<protein>
    <recommendedName>
        <fullName evidence="4">Lipoprotein</fullName>
    </recommendedName>
</protein>
<dbReference type="EMBL" id="ADMT01000130">
    <property type="protein sequence ID" value="EFF83156.1"/>
    <property type="molecule type" value="Genomic_DNA"/>
</dbReference>
<keyword evidence="1" id="KW-0732">Signal</keyword>
<proteinExistence type="predicted"/>
<sequence length="85" mass="9516">MYKKSTRKKDEIGLKFNQIKYKGCINMKIILLSLSILFCLSLSACAVHTPRGSVVIDPDGYDHRYHRQGGKGDFCPPGLAKQGRC</sequence>
<gene>
    <name evidence="2" type="ORF">HMP0015_1363</name>
</gene>
<comment type="caution">
    <text evidence="2">The sequence shown here is derived from an EMBL/GenBank/DDBJ whole genome shotgun (WGS) entry which is preliminary data.</text>
</comment>
<evidence type="ECO:0000313" key="2">
    <source>
        <dbReference type="EMBL" id="EFF83156.1"/>
    </source>
</evidence>